<keyword evidence="3 6" id="KW-0812">Transmembrane</keyword>
<organism evidence="8 9">
    <name type="scientific">Caballeronia sordidicola</name>
    <name type="common">Burkholderia sordidicola</name>
    <dbReference type="NCBI Taxonomy" id="196367"/>
    <lineage>
        <taxon>Bacteria</taxon>
        <taxon>Pseudomonadati</taxon>
        <taxon>Pseudomonadota</taxon>
        <taxon>Betaproteobacteria</taxon>
        <taxon>Burkholderiales</taxon>
        <taxon>Burkholderiaceae</taxon>
        <taxon>Caballeronia</taxon>
    </lineage>
</organism>
<evidence type="ECO:0000256" key="4">
    <source>
        <dbReference type="ARBA" id="ARBA00022989"/>
    </source>
</evidence>
<evidence type="ECO:0000259" key="7">
    <source>
        <dbReference type="Pfam" id="PF05231"/>
    </source>
</evidence>
<sequence length="391" mass="41853">MWLPAGVSLAAMLLSQPTSQVRLAIAFALTQVVLSHIGGRDIPLSIVLGILAGIAPAVADAVVRWMRISLDGFHLLHAIVIAALVSATLLGGSGAAYVSAVSGAPFVLLFQEWGAAIFVGICVTTPLLAVWAQFRPQRSSRRNWREVIVCGAAFVTLIGASWALFDRVMAERFGAYVGACLLYLPMFFVVIVAVAGGARGGTLAVLVLALISLGKTAQGEGPFASADIEERVALLQAQLYLGITAILVLIVHSLHDARAQALDQAHQWRTHLELALAGSGMVTYCADPHRSTLQWGGDIDQFLGYSGDSLRTFDQVLALVHPSDRTHLYDHWMAAALEVDTAPRPIRFRLAHRDRPDIWIALTDAGSALRNPNGSVALVAGVWQRSNDPAH</sequence>
<accession>A0A242N9P2</accession>
<evidence type="ECO:0000256" key="2">
    <source>
        <dbReference type="ARBA" id="ARBA00022475"/>
    </source>
</evidence>
<feature type="transmembrane region" description="Helical" evidence="6">
    <location>
        <begin position="146"/>
        <end position="165"/>
    </location>
</feature>
<dbReference type="Gene3D" id="3.30.450.20">
    <property type="entry name" value="PAS domain"/>
    <property type="match status" value="1"/>
</dbReference>
<evidence type="ECO:0000313" key="9">
    <source>
        <dbReference type="Proteomes" id="UP000194546"/>
    </source>
</evidence>
<feature type="transmembrane region" description="Helical" evidence="6">
    <location>
        <begin position="113"/>
        <end position="134"/>
    </location>
</feature>
<keyword evidence="2" id="KW-1003">Cell membrane</keyword>
<evidence type="ECO:0000313" key="8">
    <source>
        <dbReference type="EMBL" id="OTP80134.1"/>
    </source>
</evidence>
<feature type="transmembrane region" description="Helical" evidence="6">
    <location>
        <begin position="75"/>
        <end position="101"/>
    </location>
</feature>
<evidence type="ECO:0000256" key="3">
    <source>
        <dbReference type="ARBA" id="ARBA00022692"/>
    </source>
</evidence>
<gene>
    <name evidence="8" type="ORF">PAMC26510_03770</name>
</gene>
<dbReference type="InterPro" id="IPR035965">
    <property type="entry name" value="PAS-like_dom_sf"/>
</dbReference>
<name>A0A242N9P2_CABSO</name>
<feature type="transmembrane region" description="Helical" evidence="6">
    <location>
        <begin position="42"/>
        <end position="63"/>
    </location>
</feature>
<comment type="caution">
    <text evidence="8">The sequence shown here is derived from an EMBL/GenBank/DDBJ whole genome shotgun (WGS) entry which is preliminary data.</text>
</comment>
<dbReference type="SUPFAM" id="SSF55785">
    <property type="entry name" value="PYP-like sensor domain (PAS domain)"/>
    <property type="match status" value="1"/>
</dbReference>
<dbReference type="AlphaFoldDB" id="A0A242N9P2"/>
<feature type="domain" description="MASE1" evidence="7">
    <location>
        <begin position="2"/>
        <end position="252"/>
    </location>
</feature>
<dbReference type="GO" id="GO:0005886">
    <property type="term" value="C:plasma membrane"/>
    <property type="evidence" value="ECO:0007669"/>
    <property type="project" value="UniProtKB-SubCell"/>
</dbReference>
<comment type="subcellular location">
    <subcellularLocation>
        <location evidence="1">Cell membrane</location>
        <topology evidence="1">Multi-pass membrane protein</topology>
    </subcellularLocation>
</comment>
<evidence type="ECO:0000256" key="1">
    <source>
        <dbReference type="ARBA" id="ARBA00004651"/>
    </source>
</evidence>
<evidence type="ECO:0000256" key="6">
    <source>
        <dbReference type="SAM" id="Phobius"/>
    </source>
</evidence>
<protein>
    <submittedName>
        <fullName evidence="8">Putative transmembrane protein</fullName>
    </submittedName>
</protein>
<dbReference type="Proteomes" id="UP000194546">
    <property type="component" value="Unassembled WGS sequence"/>
</dbReference>
<dbReference type="EMBL" id="NBTY01000015">
    <property type="protein sequence ID" value="OTP80134.1"/>
    <property type="molecule type" value="Genomic_DNA"/>
</dbReference>
<proteinExistence type="predicted"/>
<feature type="transmembrane region" description="Helical" evidence="6">
    <location>
        <begin position="232"/>
        <end position="254"/>
    </location>
</feature>
<keyword evidence="5 6" id="KW-0472">Membrane</keyword>
<feature type="transmembrane region" description="Helical" evidence="6">
    <location>
        <begin position="185"/>
        <end position="211"/>
    </location>
</feature>
<dbReference type="Pfam" id="PF05231">
    <property type="entry name" value="MASE1"/>
    <property type="match status" value="1"/>
</dbReference>
<evidence type="ECO:0000256" key="5">
    <source>
        <dbReference type="ARBA" id="ARBA00023136"/>
    </source>
</evidence>
<dbReference type="InterPro" id="IPR007895">
    <property type="entry name" value="MASE1"/>
</dbReference>
<reference evidence="8 9" key="1">
    <citation type="submission" date="2017-03" db="EMBL/GenBank/DDBJ databases">
        <title>Genome analysis of strain PAMC 26510.</title>
        <authorList>
            <person name="Oh H.-M."/>
            <person name="Yang J.-A."/>
        </authorList>
    </citation>
    <scope>NUCLEOTIDE SEQUENCE [LARGE SCALE GENOMIC DNA]</scope>
    <source>
        <strain evidence="8 9">PAMC 26510</strain>
    </source>
</reference>
<keyword evidence="4 6" id="KW-1133">Transmembrane helix</keyword>